<dbReference type="EnsemblBacteria" id="ACZ19944">
    <property type="protein sequence ID" value="ACZ19944"/>
    <property type="gene ID" value="Taci_1730"/>
</dbReference>
<dbReference type="InterPro" id="IPR003660">
    <property type="entry name" value="HAMP_dom"/>
</dbReference>
<dbReference type="PANTHER" id="PTHR32089:SF112">
    <property type="entry name" value="LYSOZYME-LIKE PROTEIN-RELATED"/>
    <property type="match status" value="1"/>
</dbReference>
<dbReference type="GO" id="GO:0007165">
    <property type="term" value="P:signal transduction"/>
    <property type="evidence" value="ECO:0007669"/>
    <property type="project" value="UniProtKB-KW"/>
</dbReference>
<dbReference type="PANTHER" id="PTHR32089">
    <property type="entry name" value="METHYL-ACCEPTING CHEMOTAXIS PROTEIN MCPB"/>
    <property type="match status" value="1"/>
</dbReference>
<dbReference type="STRING" id="525903.Taci_1730"/>
<dbReference type="CDD" id="cd11386">
    <property type="entry name" value="MCP_signal"/>
    <property type="match status" value="1"/>
</dbReference>
<keyword evidence="1 3" id="KW-0807">Transducer</keyword>
<dbReference type="Pfam" id="PF22673">
    <property type="entry name" value="MCP-like_PDC_1"/>
    <property type="match status" value="1"/>
</dbReference>
<dbReference type="Gene3D" id="1.10.287.950">
    <property type="entry name" value="Methyl-accepting chemotaxis protein"/>
    <property type="match status" value="1"/>
</dbReference>
<dbReference type="KEGG" id="tai:Taci_1730"/>
<accession>D1B7F3</accession>
<dbReference type="Gene3D" id="3.30.450.20">
    <property type="entry name" value="PAS domain"/>
    <property type="match status" value="2"/>
</dbReference>
<keyword evidence="4" id="KW-0812">Transmembrane</keyword>
<dbReference type="Proteomes" id="UP000002030">
    <property type="component" value="Chromosome"/>
</dbReference>
<comment type="similarity">
    <text evidence="2">Belongs to the methyl-accepting chemotaxis (MCP) protein family.</text>
</comment>
<dbReference type="SMART" id="SM00283">
    <property type="entry name" value="MA"/>
    <property type="match status" value="1"/>
</dbReference>
<reference evidence="7 8" key="1">
    <citation type="journal article" date="2009" name="Stand. Genomic Sci.">
        <title>Complete genome sequence of Thermanaerovibrio acidaminovorans type strain (Su883).</title>
        <authorList>
            <person name="Chovatia M."/>
            <person name="Sikorski J."/>
            <person name="Schroder M."/>
            <person name="Lapidus A."/>
            <person name="Nolan M."/>
            <person name="Tice H."/>
            <person name="Glavina Del Rio T."/>
            <person name="Copeland A."/>
            <person name="Cheng J.F."/>
            <person name="Lucas S."/>
            <person name="Chen F."/>
            <person name="Bruce D."/>
            <person name="Goodwin L."/>
            <person name="Pitluck S."/>
            <person name="Ivanova N."/>
            <person name="Mavromatis K."/>
            <person name="Ovchinnikova G."/>
            <person name="Pati A."/>
            <person name="Chen A."/>
            <person name="Palaniappan K."/>
            <person name="Land M."/>
            <person name="Hauser L."/>
            <person name="Chang Y.J."/>
            <person name="Jeffries C.D."/>
            <person name="Chain P."/>
            <person name="Saunders E."/>
            <person name="Detter J.C."/>
            <person name="Brettin T."/>
            <person name="Rohde M."/>
            <person name="Goker M."/>
            <person name="Spring S."/>
            <person name="Bristow J."/>
            <person name="Markowitz V."/>
            <person name="Hugenholtz P."/>
            <person name="Kyrpides N.C."/>
            <person name="Klenk H.P."/>
            <person name="Eisen J.A."/>
        </authorList>
    </citation>
    <scope>NUCLEOTIDE SEQUENCE [LARGE SCALE GENOMIC DNA]</scope>
    <source>
        <strain evidence="8">ATCC 49978 / DSM 6589 / Su883</strain>
    </source>
</reference>
<evidence type="ECO:0000259" key="6">
    <source>
        <dbReference type="PROSITE" id="PS50885"/>
    </source>
</evidence>
<protein>
    <submittedName>
        <fullName evidence="7">Methyl-accepting chemotaxis sensory transducer with Cache sensor</fullName>
    </submittedName>
</protein>
<dbReference type="OrthoDB" id="39445at2"/>
<keyword evidence="4" id="KW-0472">Membrane</keyword>
<evidence type="ECO:0000313" key="8">
    <source>
        <dbReference type="Proteomes" id="UP000002030"/>
    </source>
</evidence>
<dbReference type="EMBL" id="CP001818">
    <property type="protein sequence ID" value="ACZ19944.1"/>
    <property type="molecule type" value="Genomic_DNA"/>
</dbReference>
<dbReference type="HOGENOM" id="CLU_000445_107_19_0"/>
<dbReference type="GO" id="GO:0016020">
    <property type="term" value="C:membrane"/>
    <property type="evidence" value="ECO:0007669"/>
    <property type="project" value="InterPro"/>
</dbReference>
<dbReference type="RefSeq" id="WP_012870453.1">
    <property type="nucleotide sequence ID" value="NC_013522.1"/>
</dbReference>
<feature type="domain" description="Methyl-accepting transducer" evidence="5">
    <location>
        <begin position="406"/>
        <end position="649"/>
    </location>
</feature>
<dbReference type="CDD" id="cd12913">
    <property type="entry name" value="PDC1_MCP_like"/>
    <property type="match status" value="1"/>
</dbReference>
<dbReference type="SUPFAM" id="SSF58104">
    <property type="entry name" value="Methyl-accepting chemotaxis protein (MCP) signaling domain"/>
    <property type="match status" value="1"/>
</dbReference>
<evidence type="ECO:0000313" key="7">
    <source>
        <dbReference type="EMBL" id="ACZ19944.1"/>
    </source>
</evidence>
<name>D1B7F3_THEAS</name>
<evidence type="ECO:0000256" key="3">
    <source>
        <dbReference type="PROSITE-ProRule" id="PRU00284"/>
    </source>
</evidence>
<sequence length="707" mass="75133">MVKRTLKFKLVGLVLAVSLTVLAGIVATSAVRVRRASMEDAMRELELTSKLLSFEVEEKLASAMETAVGVASALSAMVEEGKADRAAAMAAVRYALREHPEFFGMSCGFEPNAFDGRDQEFVGKPYHDKTGRFVPYVYWDGGDIKAEPLSGYEDGEWYLIPVREGKRVLTEPHEYEAGGKKVLMTTVAAPVKVNGRPVGSVTVDVTLDQIQKIVGDARIMGSGYARLVSYKGTVVSHKDPSRLMKPMGEINTPDGKEVLDHIQQGKIWTGVAWSEAEKRNIIKVNVPVRVRGTDTPWSLGTTTRQEEVFSTARRLTWTMGTLAILGALLLGVVTYLAVGKAVSPLKGLSEAAGRAASGDLSFDESSLLVSTGDEIQLVSEGVATMIRNLKETLGALGAASEELSLASEALTKASSEASSEMESSAQRVALVQERLGRLSAAQQEITASSQEVASGSQMSAQRATDMAENVELARRAAEEGSSAVDRVAKAITSVAEEAERSSQMVRGLGEMARQIQSFVAQIGQIADQTNLLALNAAIEAARAGEAGKGFAVVAEEVRKLAEESNRAAGQIAELADRIGGEMGKVVTASEANAEASRRALEGANQTVELIGRVMGSLQNIASGTQDLAAVAQQQAASSGEIAHAVQDISSETNQALDLSQEAAQSAQQAKGTVEAVELSARELMELSGRLSQTIGRFRLSDRMALKG</sequence>
<proteinExistence type="inferred from homology"/>
<dbReference type="eggNOG" id="COG0840">
    <property type="taxonomic scope" value="Bacteria"/>
</dbReference>
<dbReference type="Pfam" id="PF00015">
    <property type="entry name" value="MCPsignal"/>
    <property type="match status" value="1"/>
</dbReference>
<dbReference type="PROSITE" id="PS50111">
    <property type="entry name" value="CHEMOTAXIS_TRANSDUC_2"/>
    <property type="match status" value="1"/>
</dbReference>
<evidence type="ECO:0000259" key="5">
    <source>
        <dbReference type="PROSITE" id="PS50111"/>
    </source>
</evidence>
<dbReference type="InterPro" id="IPR004089">
    <property type="entry name" value="MCPsignal_dom"/>
</dbReference>
<keyword evidence="8" id="KW-1185">Reference proteome</keyword>
<dbReference type="CDD" id="cd12912">
    <property type="entry name" value="PDC2_MCP_like"/>
    <property type="match status" value="1"/>
</dbReference>
<dbReference type="CDD" id="cd06225">
    <property type="entry name" value="HAMP"/>
    <property type="match status" value="1"/>
</dbReference>
<dbReference type="AlphaFoldDB" id="D1B7F3"/>
<evidence type="ECO:0000256" key="2">
    <source>
        <dbReference type="ARBA" id="ARBA00029447"/>
    </source>
</evidence>
<keyword evidence="4" id="KW-1133">Transmembrane helix</keyword>
<gene>
    <name evidence="7" type="ordered locus">Taci_1730</name>
</gene>
<organism evidence="7 8">
    <name type="scientific">Thermanaerovibrio acidaminovorans (strain ATCC 49978 / DSM 6589 / Su883)</name>
    <name type="common">Selenomonas acidaminovorans</name>
    <dbReference type="NCBI Taxonomy" id="525903"/>
    <lineage>
        <taxon>Bacteria</taxon>
        <taxon>Thermotogati</taxon>
        <taxon>Synergistota</taxon>
        <taxon>Synergistia</taxon>
        <taxon>Synergistales</taxon>
        <taxon>Synergistaceae</taxon>
        <taxon>Thermanaerovibrio</taxon>
    </lineage>
</organism>
<evidence type="ECO:0000256" key="1">
    <source>
        <dbReference type="ARBA" id="ARBA00023224"/>
    </source>
</evidence>
<dbReference type="SMART" id="SM00304">
    <property type="entry name" value="HAMP"/>
    <property type="match status" value="2"/>
</dbReference>
<dbReference type="PROSITE" id="PS50885">
    <property type="entry name" value="HAMP"/>
    <property type="match status" value="1"/>
</dbReference>
<feature type="domain" description="HAMP" evidence="6">
    <location>
        <begin position="339"/>
        <end position="394"/>
    </location>
</feature>
<evidence type="ECO:0000256" key="4">
    <source>
        <dbReference type="SAM" id="Phobius"/>
    </source>
</evidence>
<feature type="transmembrane region" description="Helical" evidence="4">
    <location>
        <begin position="315"/>
        <end position="338"/>
    </location>
</feature>